<dbReference type="Gene3D" id="1.10.260.40">
    <property type="entry name" value="lambda repressor-like DNA-binding domains"/>
    <property type="match status" value="1"/>
</dbReference>
<dbReference type="PROSITE" id="PS50943">
    <property type="entry name" value="HTH_CROC1"/>
    <property type="match status" value="1"/>
</dbReference>
<evidence type="ECO:0000313" key="2">
    <source>
        <dbReference type="EMBL" id="RDH41213.1"/>
    </source>
</evidence>
<reference evidence="2 3" key="1">
    <citation type="submission" date="2017-04" db="EMBL/GenBank/DDBJ databases">
        <title>Draft genome sequence of Zooshikella ganghwensis VG4 isolated from Red Sea sediments.</title>
        <authorList>
            <person name="Rehman Z."/>
            <person name="Alam I."/>
            <person name="Kamau A."/>
            <person name="Bajic V."/>
            <person name="Leiknes T."/>
        </authorList>
    </citation>
    <scope>NUCLEOTIDE SEQUENCE [LARGE SCALE GENOMIC DNA]</scope>
    <source>
        <strain evidence="2 3">VG4</strain>
    </source>
</reference>
<feature type="domain" description="HTH cro/C1-type" evidence="1">
    <location>
        <begin position="9"/>
        <end position="34"/>
    </location>
</feature>
<organism evidence="2 3">
    <name type="scientific">Zooshikella ganghwensis</name>
    <dbReference type="NCBI Taxonomy" id="202772"/>
    <lineage>
        <taxon>Bacteria</taxon>
        <taxon>Pseudomonadati</taxon>
        <taxon>Pseudomonadota</taxon>
        <taxon>Gammaproteobacteria</taxon>
        <taxon>Oceanospirillales</taxon>
        <taxon>Zooshikellaceae</taxon>
        <taxon>Zooshikella</taxon>
    </lineage>
</organism>
<keyword evidence="3" id="KW-1185">Reference proteome</keyword>
<dbReference type="Proteomes" id="UP000257039">
    <property type="component" value="Unassembled WGS sequence"/>
</dbReference>
<protein>
    <submittedName>
        <fullName evidence="2">XRE family transcriptional regulator</fullName>
    </submittedName>
</protein>
<accession>A0A4P9VDR9</accession>
<dbReference type="AlphaFoldDB" id="A0A4P9VDR9"/>
<evidence type="ECO:0000259" key="1">
    <source>
        <dbReference type="PROSITE" id="PS50943"/>
    </source>
</evidence>
<dbReference type="InterPro" id="IPR010982">
    <property type="entry name" value="Lambda_DNA-bd_dom_sf"/>
</dbReference>
<dbReference type="SUPFAM" id="SSF47413">
    <property type="entry name" value="lambda repressor-like DNA-binding domains"/>
    <property type="match status" value="1"/>
</dbReference>
<gene>
    <name evidence="2" type="ORF">B9G39_29905</name>
</gene>
<dbReference type="InterPro" id="IPR001387">
    <property type="entry name" value="Cro/C1-type_HTH"/>
</dbReference>
<evidence type="ECO:0000313" key="3">
    <source>
        <dbReference type="Proteomes" id="UP000257039"/>
    </source>
</evidence>
<sequence>MSNNLHELIKTARVEAGLTQEQLAEMTGVTQVQYVGGKQTTQQKE</sequence>
<dbReference type="CDD" id="cd00093">
    <property type="entry name" value="HTH_XRE"/>
    <property type="match status" value="1"/>
</dbReference>
<proteinExistence type="predicted"/>
<dbReference type="EMBL" id="NDXW01000012">
    <property type="protein sequence ID" value="RDH41213.1"/>
    <property type="molecule type" value="Genomic_DNA"/>
</dbReference>
<comment type="caution">
    <text evidence="2">The sequence shown here is derived from an EMBL/GenBank/DDBJ whole genome shotgun (WGS) entry which is preliminary data.</text>
</comment>
<dbReference type="GO" id="GO:0003677">
    <property type="term" value="F:DNA binding"/>
    <property type="evidence" value="ECO:0007669"/>
    <property type="project" value="InterPro"/>
</dbReference>
<dbReference type="Pfam" id="PF01381">
    <property type="entry name" value="HTH_3"/>
    <property type="match status" value="1"/>
</dbReference>
<name>A0A4P9VDR9_9GAMM</name>